<dbReference type="Pfam" id="PF03798">
    <property type="entry name" value="TRAM_LAG1_CLN8"/>
    <property type="match status" value="1"/>
</dbReference>
<evidence type="ECO:0000256" key="4">
    <source>
        <dbReference type="ARBA" id="ARBA00023136"/>
    </source>
</evidence>
<keyword evidence="3 5" id="KW-1133">Transmembrane helix</keyword>
<evidence type="ECO:0000313" key="8">
    <source>
        <dbReference type="Proteomes" id="UP000654370"/>
    </source>
</evidence>
<dbReference type="EMBL" id="JAEPQZ010000010">
    <property type="protein sequence ID" value="KAG2176365.1"/>
    <property type="molecule type" value="Genomic_DNA"/>
</dbReference>
<name>A0A8H7PMB5_MORIS</name>
<keyword evidence="2 5" id="KW-0812">Transmembrane</keyword>
<keyword evidence="4 5" id="KW-0472">Membrane</keyword>
<dbReference type="InterPro" id="IPR006634">
    <property type="entry name" value="TLC-dom"/>
</dbReference>
<dbReference type="Proteomes" id="UP000654370">
    <property type="component" value="Unassembled WGS sequence"/>
</dbReference>
<feature type="domain" description="TLC" evidence="6">
    <location>
        <begin position="55"/>
        <end position="219"/>
    </location>
</feature>
<reference evidence="7" key="1">
    <citation type="submission" date="2020-12" db="EMBL/GenBank/DDBJ databases">
        <title>Metabolic potential, ecology and presence of endohyphal bacteria is reflected in genomic diversity of Mucoromycotina.</title>
        <authorList>
            <person name="Muszewska A."/>
            <person name="Okrasinska A."/>
            <person name="Steczkiewicz K."/>
            <person name="Drgas O."/>
            <person name="Orlowska M."/>
            <person name="Perlinska-Lenart U."/>
            <person name="Aleksandrzak-Piekarczyk T."/>
            <person name="Szatraj K."/>
            <person name="Zielenkiewicz U."/>
            <person name="Pilsyk S."/>
            <person name="Malc E."/>
            <person name="Mieczkowski P."/>
            <person name="Kruszewska J.S."/>
            <person name="Biernat P."/>
            <person name="Pawlowska J."/>
        </authorList>
    </citation>
    <scope>NUCLEOTIDE SEQUENCE</scope>
    <source>
        <strain evidence="7">WA0000067209</strain>
    </source>
</reference>
<comment type="caution">
    <text evidence="7">The sequence shown here is derived from an EMBL/GenBank/DDBJ whole genome shotgun (WGS) entry which is preliminary data.</text>
</comment>
<evidence type="ECO:0000256" key="2">
    <source>
        <dbReference type="ARBA" id="ARBA00022692"/>
    </source>
</evidence>
<evidence type="ECO:0000256" key="1">
    <source>
        <dbReference type="ARBA" id="ARBA00004141"/>
    </source>
</evidence>
<feature type="transmembrane region" description="Helical" evidence="5">
    <location>
        <begin position="90"/>
        <end position="112"/>
    </location>
</feature>
<feature type="transmembrane region" description="Helical" evidence="5">
    <location>
        <begin position="199"/>
        <end position="221"/>
    </location>
</feature>
<organism evidence="7 8">
    <name type="scientific">Mortierella isabellina</name>
    <name type="common">Filamentous fungus</name>
    <name type="synonym">Umbelopsis isabellina</name>
    <dbReference type="NCBI Taxonomy" id="91625"/>
    <lineage>
        <taxon>Eukaryota</taxon>
        <taxon>Fungi</taxon>
        <taxon>Fungi incertae sedis</taxon>
        <taxon>Mucoromycota</taxon>
        <taxon>Mucoromycotina</taxon>
        <taxon>Umbelopsidomycetes</taxon>
        <taxon>Umbelopsidales</taxon>
        <taxon>Umbelopsidaceae</taxon>
        <taxon>Umbelopsis</taxon>
    </lineage>
</organism>
<dbReference type="GO" id="GO:0016020">
    <property type="term" value="C:membrane"/>
    <property type="evidence" value="ECO:0007669"/>
    <property type="project" value="UniProtKB-SubCell"/>
</dbReference>
<feature type="transmembrane region" description="Helical" evidence="5">
    <location>
        <begin position="119"/>
        <end position="136"/>
    </location>
</feature>
<evidence type="ECO:0000313" key="7">
    <source>
        <dbReference type="EMBL" id="KAG2176365.1"/>
    </source>
</evidence>
<dbReference type="OrthoDB" id="341353at2759"/>
<sequence>MEDTLTPFDSYRSALLQPLVLTSTVASFVLLNGWYATWTVKGWAVTDKQKAYVLSLLSSSTMTVGSIPLLKELWKHNWDLQVIVAERWWTVMLTSFFATFLFLDLSVGFIFYRKKIDLLTGWIHHTTYLITMAWIIKNRMATVFVLMCLLEAPTFILALGSINSKLRRDYVFAFFFVSTRILFHAYMIYATYACSSLKLAPTVVLSVFFPLHCYWFSGFISQQKRLYYERKAAKATKISDKRDTVISNAKVVVPEEFKSPSRRVTELILPALSKEDQIRLRRRLADLTARPLLNQVPERFRHKSVDNMINRFAGTPQPSNVAVSAF</sequence>
<accession>A0A8H7PMB5</accession>
<evidence type="ECO:0000259" key="6">
    <source>
        <dbReference type="Pfam" id="PF03798"/>
    </source>
</evidence>
<keyword evidence="8" id="KW-1185">Reference proteome</keyword>
<feature type="transmembrane region" description="Helical" evidence="5">
    <location>
        <begin position="171"/>
        <end position="193"/>
    </location>
</feature>
<comment type="subcellular location">
    <subcellularLocation>
        <location evidence="1">Membrane</location>
        <topology evidence="1">Multi-pass membrane protein</topology>
    </subcellularLocation>
</comment>
<gene>
    <name evidence="7" type="ORF">INT43_005599</name>
</gene>
<evidence type="ECO:0000256" key="5">
    <source>
        <dbReference type="SAM" id="Phobius"/>
    </source>
</evidence>
<dbReference type="AlphaFoldDB" id="A0A8H7PMB5"/>
<evidence type="ECO:0000256" key="3">
    <source>
        <dbReference type="ARBA" id="ARBA00022989"/>
    </source>
</evidence>
<proteinExistence type="predicted"/>
<feature type="transmembrane region" description="Helical" evidence="5">
    <location>
        <begin position="142"/>
        <end position="159"/>
    </location>
</feature>
<protein>
    <recommendedName>
        <fullName evidence="6">TLC domain-containing protein</fullName>
    </recommendedName>
</protein>
<feature type="transmembrane region" description="Helical" evidence="5">
    <location>
        <begin position="52"/>
        <end position="70"/>
    </location>
</feature>
<feature type="transmembrane region" description="Helical" evidence="5">
    <location>
        <begin position="20"/>
        <end position="40"/>
    </location>
</feature>